<dbReference type="RefSeq" id="WP_106776276.1">
    <property type="nucleotide sequence ID" value="NZ_JBGGGQ010000001.1"/>
</dbReference>
<gene>
    <name evidence="4" type="ORF">UF10_02605</name>
</gene>
<dbReference type="InterPro" id="IPR009825">
    <property type="entry name" value="ECF_substrate-spec-like"/>
</dbReference>
<keyword evidence="2 3" id="KW-1133">Transmembrane helix</keyword>
<evidence type="ECO:0000313" key="5">
    <source>
        <dbReference type="Proteomes" id="UP000241434"/>
    </source>
</evidence>
<feature type="transmembrane region" description="Helical" evidence="3">
    <location>
        <begin position="163"/>
        <end position="184"/>
    </location>
</feature>
<feature type="transmembrane region" description="Helical" evidence="3">
    <location>
        <begin position="122"/>
        <end position="143"/>
    </location>
</feature>
<dbReference type="EMBL" id="JYGE01000003">
    <property type="protein sequence ID" value="PSJ31549.1"/>
    <property type="molecule type" value="Genomic_DNA"/>
</dbReference>
<keyword evidence="3" id="KW-0472">Membrane</keyword>
<evidence type="ECO:0000256" key="1">
    <source>
        <dbReference type="ARBA" id="ARBA00022692"/>
    </source>
</evidence>
<name>A0A2P7Q0P6_9FIRM</name>
<proteinExistence type="predicted"/>
<reference evidence="4" key="1">
    <citation type="thesis" date="2015" institute="Rutgers" country="The State University of New Jersey, 14 College Farm Rd., New Brunswick, NJ, USA">
        <title>Ammonia toxicity in bacteria and its implications for treatment of and resource recovery from highly nitrogenous organic wastes.</title>
        <authorList>
            <person name="Luther A.K."/>
        </authorList>
    </citation>
    <scope>NUCLEOTIDE SEQUENCE</scope>
    <source>
        <strain evidence="4">RT-10B</strain>
    </source>
</reference>
<feature type="transmembrane region" description="Helical" evidence="3">
    <location>
        <begin position="79"/>
        <end position="102"/>
    </location>
</feature>
<protein>
    <submittedName>
        <fullName evidence="4">Riboflavin transporter</fullName>
    </submittedName>
</protein>
<sequence>MNNKSEKLSKLTQTAILAALCFITFTFLQIKIPIPGGGDMTSIHFGNVFLVLAALLLGGFYGGMAGAIGMTIADLMDPVYILVAPKTFILKFCIGLIVGAIAHKMAHINETNDKKYVFKWSLIASICGMAFNVVADPVVGYFYKRYLLGQPAEVAEVLAKLSAGVTFFNAVTTVIIATLIYSALRPILIKSNLLIDYKVKSSKNLK</sequence>
<dbReference type="PANTHER" id="PTHR37815:SF3">
    <property type="entry name" value="UPF0397 PROTEIN SPR0429"/>
    <property type="match status" value="1"/>
</dbReference>
<keyword evidence="1 3" id="KW-0812">Transmembrane</keyword>
<evidence type="ECO:0000256" key="3">
    <source>
        <dbReference type="SAM" id="Phobius"/>
    </source>
</evidence>
<dbReference type="AlphaFoldDB" id="A0A2P7Q0P6"/>
<evidence type="ECO:0000256" key="2">
    <source>
        <dbReference type="ARBA" id="ARBA00022989"/>
    </source>
</evidence>
<feature type="transmembrane region" description="Helical" evidence="3">
    <location>
        <begin position="12"/>
        <end position="28"/>
    </location>
</feature>
<evidence type="ECO:0000313" key="4">
    <source>
        <dbReference type="EMBL" id="PSJ31549.1"/>
    </source>
</evidence>
<feature type="transmembrane region" description="Helical" evidence="3">
    <location>
        <begin position="48"/>
        <end position="73"/>
    </location>
</feature>
<dbReference type="GO" id="GO:0016020">
    <property type="term" value="C:membrane"/>
    <property type="evidence" value="ECO:0007669"/>
    <property type="project" value="InterPro"/>
</dbReference>
<dbReference type="Proteomes" id="UP000241434">
    <property type="component" value="Unassembled WGS sequence"/>
</dbReference>
<comment type="caution">
    <text evidence="4">The sequence shown here is derived from an EMBL/GenBank/DDBJ whole genome shotgun (WGS) entry which is preliminary data.</text>
</comment>
<dbReference type="Pfam" id="PF07155">
    <property type="entry name" value="ECF-ribofla_trS"/>
    <property type="match status" value="1"/>
</dbReference>
<organism evidence="4 5">
    <name type="scientific">Peptostreptococcus russellii</name>
    <dbReference type="NCBI Taxonomy" id="215200"/>
    <lineage>
        <taxon>Bacteria</taxon>
        <taxon>Bacillati</taxon>
        <taxon>Bacillota</taxon>
        <taxon>Clostridia</taxon>
        <taxon>Peptostreptococcales</taxon>
        <taxon>Peptostreptococcaceae</taxon>
        <taxon>Peptostreptococcus</taxon>
    </lineage>
</organism>
<keyword evidence="5" id="KW-1185">Reference proteome</keyword>
<accession>A0A2P7Q0P6</accession>
<dbReference type="Gene3D" id="1.10.1760.20">
    <property type="match status" value="1"/>
</dbReference>
<dbReference type="OrthoDB" id="9785310at2"/>
<dbReference type="PANTHER" id="PTHR37815">
    <property type="entry name" value="UPF0397 PROTEIN BC_2624-RELATED"/>
    <property type="match status" value="1"/>
</dbReference>